<sequence>MQIQEERDEDKEQDGHNENAAQEVHDWIGCKEELPLHFTLQRNERVICFDEQVLPDETLDLAERTSVFIDCRRISTSATKTSDLPNMVSPTAMIMENTREAQIRDNLLKTLVNVYEAEISRLNSMVSKDPLSSHRAKIKDEIKVLEGLCNNNIRDSSAQEAYENITLTSSPREVPFDS</sequence>
<dbReference type="EMBL" id="MU825878">
    <property type="protein sequence ID" value="KAJ7385925.1"/>
    <property type="molecule type" value="Genomic_DNA"/>
</dbReference>
<reference evidence="1" key="1">
    <citation type="submission" date="2023-01" db="EMBL/GenBank/DDBJ databases">
        <title>Genome assembly of the deep-sea coral Lophelia pertusa.</title>
        <authorList>
            <person name="Herrera S."/>
            <person name="Cordes E."/>
        </authorList>
    </citation>
    <scope>NUCLEOTIDE SEQUENCE</scope>
    <source>
        <strain evidence="1">USNM1676648</strain>
        <tissue evidence="1">Polyp</tissue>
    </source>
</reference>
<dbReference type="AlphaFoldDB" id="A0A9W9ZR16"/>
<evidence type="ECO:0000313" key="2">
    <source>
        <dbReference type="Proteomes" id="UP001163046"/>
    </source>
</evidence>
<protein>
    <submittedName>
        <fullName evidence="1">Uncharacterized protein</fullName>
    </submittedName>
</protein>
<name>A0A9W9ZR16_9CNID</name>
<evidence type="ECO:0000313" key="1">
    <source>
        <dbReference type="EMBL" id="KAJ7385925.1"/>
    </source>
</evidence>
<organism evidence="1 2">
    <name type="scientific">Desmophyllum pertusum</name>
    <dbReference type="NCBI Taxonomy" id="174260"/>
    <lineage>
        <taxon>Eukaryota</taxon>
        <taxon>Metazoa</taxon>
        <taxon>Cnidaria</taxon>
        <taxon>Anthozoa</taxon>
        <taxon>Hexacorallia</taxon>
        <taxon>Scleractinia</taxon>
        <taxon>Caryophylliina</taxon>
        <taxon>Caryophylliidae</taxon>
        <taxon>Desmophyllum</taxon>
    </lineage>
</organism>
<accession>A0A9W9ZR16</accession>
<proteinExistence type="predicted"/>
<dbReference type="Proteomes" id="UP001163046">
    <property type="component" value="Unassembled WGS sequence"/>
</dbReference>
<keyword evidence="2" id="KW-1185">Reference proteome</keyword>
<comment type="caution">
    <text evidence="1">The sequence shown here is derived from an EMBL/GenBank/DDBJ whole genome shotgun (WGS) entry which is preliminary data.</text>
</comment>
<gene>
    <name evidence="1" type="ORF">OS493_012253</name>
</gene>